<keyword evidence="2 3" id="KW-0040">ANK repeat</keyword>
<accession>A0A1X7T3L1</accession>
<feature type="repeat" description="ANK" evidence="3">
    <location>
        <begin position="118"/>
        <end position="150"/>
    </location>
</feature>
<reference evidence="4" key="1">
    <citation type="submission" date="2017-05" db="UniProtKB">
        <authorList>
            <consortium name="EnsemblMetazoa"/>
        </authorList>
    </citation>
    <scope>IDENTIFICATION</scope>
</reference>
<name>A0A1X7T3L1_AMPQE</name>
<dbReference type="SMART" id="SM00248">
    <property type="entry name" value="ANK"/>
    <property type="match status" value="3"/>
</dbReference>
<organism evidence="4">
    <name type="scientific">Amphimedon queenslandica</name>
    <name type="common">Sponge</name>
    <dbReference type="NCBI Taxonomy" id="400682"/>
    <lineage>
        <taxon>Eukaryota</taxon>
        <taxon>Metazoa</taxon>
        <taxon>Porifera</taxon>
        <taxon>Demospongiae</taxon>
        <taxon>Heteroscleromorpha</taxon>
        <taxon>Haplosclerida</taxon>
        <taxon>Niphatidae</taxon>
        <taxon>Amphimedon</taxon>
    </lineage>
</organism>
<evidence type="ECO:0000256" key="2">
    <source>
        <dbReference type="ARBA" id="ARBA00023043"/>
    </source>
</evidence>
<evidence type="ECO:0000313" key="4">
    <source>
        <dbReference type="EnsemblMetazoa" id="Aqu2.1.08828_001"/>
    </source>
</evidence>
<protein>
    <submittedName>
        <fullName evidence="4">Uncharacterized protein</fullName>
    </submittedName>
</protein>
<dbReference type="InParanoid" id="A0A1X7T3L1"/>
<dbReference type="InterPro" id="IPR002110">
    <property type="entry name" value="Ankyrin_rpt"/>
</dbReference>
<dbReference type="EnsemblMetazoa" id="Aqu2.1.08828_001">
    <property type="protein sequence ID" value="Aqu2.1.08828_001"/>
    <property type="gene ID" value="Aqu2.1.08828"/>
</dbReference>
<sequence length="205" mass="22899">MNNKSVELLKYLLNRYQLSIDVKGPKYGRTPLHIASWFASSSVVEYIVSIQGIHIPAGIVYSKLFAQSDASDIEIINNNRIKTNIDFIKRNERVKMFSSLLKKASTCPNFDINATTNDGESLLHWASRSGSTLLVKALEEYNINCTLTNDGMSPVHYVAWSGSTSVLSYIISQYNLNANDTNTYGRTPLAYSCWSVILISLISMV</sequence>
<dbReference type="PANTHER" id="PTHR24198:SF165">
    <property type="entry name" value="ANKYRIN REPEAT-CONTAINING PROTEIN-RELATED"/>
    <property type="match status" value="1"/>
</dbReference>
<dbReference type="PROSITE" id="PS50088">
    <property type="entry name" value="ANK_REPEAT"/>
    <property type="match status" value="1"/>
</dbReference>
<dbReference type="Pfam" id="PF13637">
    <property type="entry name" value="Ank_4"/>
    <property type="match status" value="1"/>
</dbReference>
<dbReference type="Pfam" id="PF12796">
    <property type="entry name" value="Ank_2"/>
    <property type="match status" value="1"/>
</dbReference>
<dbReference type="Gene3D" id="1.25.40.20">
    <property type="entry name" value="Ankyrin repeat-containing domain"/>
    <property type="match status" value="1"/>
</dbReference>
<dbReference type="InterPro" id="IPR036770">
    <property type="entry name" value="Ankyrin_rpt-contain_sf"/>
</dbReference>
<keyword evidence="1" id="KW-0677">Repeat</keyword>
<dbReference type="PANTHER" id="PTHR24198">
    <property type="entry name" value="ANKYRIN REPEAT AND PROTEIN KINASE DOMAIN-CONTAINING PROTEIN"/>
    <property type="match status" value="1"/>
</dbReference>
<dbReference type="AlphaFoldDB" id="A0A1X7T3L1"/>
<dbReference type="SUPFAM" id="SSF48403">
    <property type="entry name" value="Ankyrin repeat"/>
    <property type="match status" value="1"/>
</dbReference>
<proteinExistence type="predicted"/>
<evidence type="ECO:0000256" key="1">
    <source>
        <dbReference type="ARBA" id="ARBA00022737"/>
    </source>
</evidence>
<evidence type="ECO:0000256" key="3">
    <source>
        <dbReference type="PROSITE-ProRule" id="PRU00023"/>
    </source>
</evidence>